<reference evidence="3 4" key="2">
    <citation type="submission" date="2020-04" db="EMBL/GenBank/DDBJ databases">
        <authorList>
            <person name="Fomenkov A."/>
            <person name="Anton B.P."/>
            <person name="Roberts R.J."/>
        </authorList>
    </citation>
    <scope>NUCLEOTIDE SEQUENCE [LARGE SCALE GENOMIC DNA]</scope>
    <source>
        <strain evidence="3 4">S2</strain>
    </source>
</reference>
<gene>
    <name evidence="3" type="ORF">HFZ78_01685</name>
</gene>
<name>A0A6H1NWK4_PRIMG</name>
<evidence type="ECO:0000259" key="2">
    <source>
        <dbReference type="Pfam" id="PF07495"/>
    </source>
</evidence>
<evidence type="ECO:0000256" key="1">
    <source>
        <dbReference type="SAM" id="SignalP"/>
    </source>
</evidence>
<evidence type="ECO:0000313" key="3">
    <source>
        <dbReference type="EMBL" id="QIZ05612.1"/>
    </source>
</evidence>
<sequence length="126" mass="14212">MKFKLPILFLVALLLITGCGKDASKSDKNQVAKEQVSKESEVKIAKAMIKKVDTQNFYVVATAASGNNLTYAYYVYKDNKVIEKQLYKKDAYFSYKITAQGSYKVRVFLKDANGKIVTKDTETITM</sequence>
<dbReference type="AlphaFoldDB" id="A0A6H1NWK4"/>
<organism evidence="3 4">
    <name type="scientific">Priestia megaterium</name>
    <name type="common">Bacillus megaterium</name>
    <dbReference type="NCBI Taxonomy" id="1404"/>
    <lineage>
        <taxon>Bacteria</taxon>
        <taxon>Bacillati</taxon>
        <taxon>Bacillota</taxon>
        <taxon>Bacilli</taxon>
        <taxon>Bacillales</taxon>
        <taxon>Bacillaceae</taxon>
        <taxon>Priestia</taxon>
    </lineage>
</organism>
<dbReference type="Proteomes" id="UP000501868">
    <property type="component" value="Chromosome"/>
</dbReference>
<feature type="signal peptide" evidence="1">
    <location>
        <begin position="1"/>
        <end position="22"/>
    </location>
</feature>
<protein>
    <recommendedName>
        <fullName evidence="2">Two component regulator three Y domain-containing protein</fullName>
    </recommendedName>
</protein>
<reference evidence="3 4" key="1">
    <citation type="submission" date="2020-04" db="EMBL/GenBank/DDBJ databases">
        <title>Genome-Wide Identification of 5-Methylcytosine Sites in Bacterial Genomes By High-Throughput Sequencing of MspJI Restriction Fragments.</title>
        <authorList>
            <person name="Wu V."/>
        </authorList>
    </citation>
    <scope>NUCLEOTIDE SEQUENCE [LARGE SCALE GENOMIC DNA]</scope>
    <source>
        <strain evidence="3 4">S2</strain>
    </source>
</reference>
<feature type="chain" id="PRO_5039411266" description="Two component regulator three Y domain-containing protein" evidence="1">
    <location>
        <begin position="23"/>
        <end position="126"/>
    </location>
</feature>
<dbReference type="PROSITE" id="PS51257">
    <property type="entry name" value="PROKAR_LIPOPROTEIN"/>
    <property type="match status" value="1"/>
</dbReference>
<feature type="domain" description="Two component regulator three Y" evidence="2">
    <location>
        <begin position="64"/>
        <end position="120"/>
    </location>
</feature>
<evidence type="ECO:0000313" key="4">
    <source>
        <dbReference type="Proteomes" id="UP000501868"/>
    </source>
</evidence>
<dbReference type="InterPro" id="IPR011123">
    <property type="entry name" value="Y_Y_Y"/>
</dbReference>
<accession>A0A6H1NWK4</accession>
<keyword evidence="1" id="KW-0732">Signal</keyword>
<dbReference type="InterPro" id="IPR013783">
    <property type="entry name" value="Ig-like_fold"/>
</dbReference>
<dbReference type="Gene3D" id="2.60.40.10">
    <property type="entry name" value="Immunoglobulins"/>
    <property type="match status" value="1"/>
</dbReference>
<dbReference type="EMBL" id="CP051128">
    <property type="protein sequence ID" value="QIZ05612.1"/>
    <property type="molecule type" value="Genomic_DNA"/>
</dbReference>
<proteinExistence type="predicted"/>
<dbReference type="Pfam" id="PF07495">
    <property type="entry name" value="Y_Y_Y"/>
    <property type="match status" value="1"/>
</dbReference>